<evidence type="ECO:0000313" key="3">
    <source>
        <dbReference type="Proteomes" id="UP001568698"/>
    </source>
</evidence>
<comment type="caution">
    <text evidence="2">The sequence shown here is derived from an EMBL/GenBank/DDBJ whole genome shotgun (WGS) entry which is preliminary data.</text>
</comment>
<evidence type="ECO:0000259" key="1">
    <source>
        <dbReference type="Pfam" id="PF12867"/>
    </source>
</evidence>
<dbReference type="SUPFAM" id="SSF109854">
    <property type="entry name" value="DinB/YfiT-like putative metalloenzymes"/>
    <property type="match status" value="1"/>
</dbReference>
<dbReference type="InterPro" id="IPR034660">
    <property type="entry name" value="DinB/YfiT-like"/>
</dbReference>
<organism evidence="2 3">
    <name type="scientific">Pseudodesulfovibrio karagichevae</name>
    <dbReference type="NCBI Taxonomy" id="3239305"/>
    <lineage>
        <taxon>Bacteria</taxon>
        <taxon>Pseudomonadati</taxon>
        <taxon>Thermodesulfobacteriota</taxon>
        <taxon>Desulfovibrionia</taxon>
        <taxon>Desulfovibrionales</taxon>
        <taxon>Desulfovibrionaceae</taxon>
    </lineage>
</organism>
<dbReference type="RefSeq" id="WP_371387516.1">
    <property type="nucleotide sequence ID" value="NZ_JBGLYH010000048.1"/>
</dbReference>
<reference evidence="2 3" key="1">
    <citation type="submission" date="2024-08" db="EMBL/GenBank/DDBJ databases">
        <title>Sulfate-reducing bacteria isolated from formation water of the oil field in Kazakhstan and description of Pseudodesulfovibrio sp.</title>
        <authorList>
            <person name="Bidzhieva S.K."/>
            <person name="Tourova T.P."/>
            <person name="Grouzdev D.S."/>
            <person name="Beletsky A.V."/>
            <person name="Sokolova D.S."/>
            <person name="Samigullina S.R."/>
            <person name="Poltaraus A.B."/>
            <person name="Avtukh A.N."/>
            <person name="Tereshina V.M."/>
            <person name="Zhaparov N.S."/>
            <person name="Mardanov A.V."/>
            <person name="Nazina T.N."/>
        </authorList>
    </citation>
    <scope>NUCLEOTIDE SEQUENCE [LARGE SCALE GENOMIC DNA]</scope>
    <source>
        <strain evidence="2 3">9FUS</strain>
    </source>
</reference>
<dbReference type="InterPro" id="IPR024775">
    <property type="entry name" value="DinB-like"/>
</dbReference>
<keyword evidence="3" id="KW-1185">Reference proteome</keyword>
<sequence length="168" mass="19747">MTNEKYDESKAILDALKASPPIFEGFLRSIPPDKLDQKRGEGFWTLHEHAAHLADVQPMGLERMRRILTEDVPEFAPFVPDQKEAAEKPPLPPVEEIIANFKVGRTQQLELLKNASPDDWKRTAIHPEYERYGLFIFARHILMHDHWHMYRMEELWLTRDEYLSKLEG</sequence>
<evidence type="ECO:0000313" key="2">
    <source>
        <dbReference type="EMBL" id="MEZ7198017.1"/>
    </source>
</evidence>
<accession>A0ABV4K4Y3</accession>
<dbReference type="Gene3D" id="1.20.120.450">
    <property type="entry name" value="dinb family like domain"/>
    <property type="match status" value="1"/>
</dbReference>
<feature type="domain" description="DinB-like" evidence="1">
    <location>
        <begin position="16"/>
        <end position="149"/>
    </location>
</feature>
<protein>
    <submittedName>
        <fullName evidence="2">DinB family protein</fullName>
    </submittedName>
</protein>
<dbReference type="Proteomes" id="UP001568698">
    <property type="component" value="Unassembled WGS sequence"/>
</dbReference>
<name>A0ABV4K4Y3_9BACT</name>
<dbReference type="Pfam" id="PF12867">
    <property type="entry name" value="DinB_2"/>
    <property type="match status" value="1"/>
</dbReference>
<dbReference type="EMBL" id="JBGLYH010000048">
    <property type="protein sequence ID" value="MEZ7198017.1"/>
    <property type="molecule type" value="Genomic_DNA"/>
</dbReference>
<gene>
    <name evidence="2" type="ORF">AB6M95_14775</name>
</gene>
<proteinExistence type="predicted"/>